<dbReference type="EMBL" id="JACOGK010000020">
    <property type="protein sequence ID" value="MBC3537119.1"/>
    <property type="molecule type" value="Genomic_DNA"/>
</dbReference>
<comment type="catalytic activity">
    <reaction evidence="8 9 10">
        <text>RNA(n) + a ribonucleoside 5'-triphosphate = RNA(n+1) + diphosphate</text>
        <dbReference type="Rhea" id="RHEA:21248"/>
        <dbReference type="Rhea" id="RHEA-COMP:14527"/>
        <dbReference type="Rhea" id="RHEA-COMP:17342"/>
        <dbReference type="ChEBI" id="CHEBI:33019"/>
        <dbReference type="ChEBI" id="CHEBI:61557"/>
        <dbReference type="ChEBI" id="CHEBI:140395"/>
        <dbReference type="EC" id="2.7.7.6"/>
    </reaction>
</comment>
<evidence type="ECO:0000313" key="13">
    <source>
        <dbReference type="Proteomes" id="UP000606870"/>
    </source>
</evidence>
<comment type="subunit">
    <text evidence="9">The RNAP catalytic core consists of 2 alpha, 1 beta, 1 beta' and 1 omega subunit. When a sigma factor is associated with the core the holoenzyme is formed, which can initiate transcription.</text>
</comment>
<comment type="cofactor">
    <cofactor evidence="9">
        <name>Mg(2+)</name>
        <dbReference type="ChEBI" id="CHEBI:18420"/>
    </cofactor>
    <text evidence="9">Binds 1 Mg(2+) ion per subunit.</text>
</comment>
<evidence type="ECO:0000256" key="3">
    <source>
        <dbReference type="ARBA" id="ARBA00022478"/>
    </source>
</evidence>
<dbReference type="RefSeq" id="WP_186503308.1">
    <property type="nucleotide sequence ID" value="NZ_JACOGK010000020.1"/>
</dbReference>
<dbReference type="InterPro" id="IPR012754">
    <property type="entry name" value="DNA-dir_RpoC_beta_prime_bact"/>
</dbReference>
<evidence type="ECO:0000259" key="11">
    <source>
        <dbReference type="SMART" id="SM00663"/>
    </source>
</evidence>
<evidence type="ECO:0000256" key="7">
    <source>
        <dbReference type="ARBA" id="ARBA00023163"/>
    </source>
</evidence>
<dbReference type="Pfam" id="PF04998">
    <property type="entry name" value="RNA_pol_Rpb1_5"/>
    <property type="match status" value="1"/>
</dbReference>
<keyword evidence="5 9" id="KW-0548">Nucleotidyltransferase</keyword>
<feature type="binding site" evidence="9">
    <location>
        <position position="75"/>
    </location>
    <ligand>
        <name>Zn(2+)</name>
        <dbReference type="ChEBI" id="CHEBI:29105"/>
        <label>1</label>
    </ligand>
</feature>
<comment type="similarity">
    <text evidence="2 9 10">Belongs to the RNA polymerase beta' chain family.</text>
</comment>
<feature type="binding site" evidence="9">
    <location>
        <position position="78"/>
    </location>
    <ligand>
        <name>Zn(2+)</name>
        <dbReference type="ChEBI" id="CHEBI:29105"/>
        <label>1</label>
    </ligand>
</feature>
<comment type="caution">
    <text evidence="12">The sequence shown here is derived from an EMBL/GenBank/DDBJ whole genome shotgun (WGS) entry which is preliminary data.</text>
</comment>
<dbReference type="InterPro" id="IPR042102">
    <property type="entry name" value="RNA_pol_Rpb1_3_sf"/>
</dbReference>
<keyword evidence="6 9" id="KW-0479">Metal-binding</keyword>
<dbReference type="Gene3D" id="4.10.860.120">
    <property type="entry name" value="RNA polymerase II, clamp domain"/>
    <property type="match status" value="1"/>
</dbReference>
<feature type="domain" description="RNA polymerase N-terminal" evidence="11">
    <location>
        <begin position="224"/>
        <end position="503"/>
    </location>
</feature>
<keyword evidence="9" id="KW-0862">Zinc</keyword>
<dbReference type="InterPro" id="IPR045867">
    <property type="entry name" value="DNA-dir_RpoC_beta_prime"/>
</dbReference>
<evidence type="ECO:0000256" key="6">
    <source>
        <dbReference type="ARBA" id="ARBA00022723"/>
    </source>
</evidence>
<dbReference type="HAMAP" id="MF_01322">
    <property type="entry name" value="RNApol_bact_RpoC"/>
    <property type="match status" value="1"/>
</dbReference>
<feature type="binding site" evidence="9">
    <location>
        <position position="1099"/>
    </location>
    <ligand>
        <name>Zn(2+)</name>
        <dbReference type="ChEBI" id="CHEBI:29105"/>
        <label>2</label>
    </ligand>
</feature>
<dbReference type="PANTHER" id="PTHR19376:SF54">
    <property type="entry name" value="DNA-DIRECTED RNA POLYMERASE SUBUNIT BETA"/>
    <property type="match status" value="1"/>
</dbReference>
<comment type="function">
    <text evidence="1 9 10">DNA-dependent RNA polymerase catalyzes the transcription of DNA into RNA using the four ribonucleoside triphosphates as substrates.</text>
</comment>
<keyword evidence="4 9" id="KW-0808">Transferase</keyword>
<dbReference type="EC" id="2.7.7.6" evidence="9"/>
<keyword evidence="13" id="KW-1185">Reference proteome</keyword>
<evidence type="ECO:0000256" key="9">
    <source>
        <dbReference type="HAMAP-Rule" id="MF_01322"/>
    </source>
</evidence>
<name>A0ABR6VIJ5_9FIRM</name>
<feature type="binding site" evidence="9">
    <location>
        <position position="60"/>
    </location>
    <ligand>
        <name>Zn(2+)</name>
        <dbReference type="ChEBI" id="CHEBI:29105"/>
        <label>1</label>
    </ligand>
</feature>
<dbReference type="CDD" id="cd02655">
    <property type="entry name" value="RNAP_beta'_C"/>
    <property type="match status" value="1"/>
</dbReference>
<dbReference type="Gene3D" id="1.10.40.90">
    <property type="match status" value="1"/>
</dbReference>
<dbReference type="SUPFAM" id="SSF64484">
    <property type="entry name" value="beta and beta-prime subunits of DNA dependent RNA-polymerase"/>
    <property type="match status" value="2"/>
</dbReference>
<evidence type="ECO:0000256" key="5">
    <source>
        <dbReference type="ARBA" id="ARBA00022695"/>
    </source>
</evidence>
<dbReference type="InterPro" id="IPR007081">
    <property type="entry name" value="RNA_pol_Rpb1_5"/>
</dbReference>
<feature type="binding site" evidence="9">
    <location>
        <position position="451"/>
    </location>
    <ligand>
        <name>Mg(2+)</name>
        <dbReference type="ChEBI" id="CHEBI:18420"/>
    </ligand>
</feature>
<sequence>MLDVNEFDSMRIGLASPEKILEWSYGEVKKPETINYRTLKPERDGLFCERIFGPTKDWECHCGKYKRIRYKGVVCDRCGVEVTRAKVRRERMGHIKLATPVSHIWYFKGIPSRMGLILDISPRSLEKVLYFASYIVLDPGDTPLVQKQLLTETEYSQYYDMYGERFRVGMGAAAIKELLQNLDLDALDKELREELRDSSGQRRVRAIRRLKVVEAFRHSGNKPEWMILDVVPVIPPELRPMVQLDGGRFATSDLNDLYRRVINRNNRLSRLLELGAPHIIVRNEMRMLQEAVDALIDNGRRGRPVTGPGNRPLKSLSDMLKGKQGRFRQNLLGKRVDYSGRSVIVVGPELKMHQCGLPKEMALELFKPFVMKKLVEKGIATNIKNAKKKVERVNGEVWDVLEDVIKEHPVLLNRAPTLHRLGIQAFEPILWEGRAIKLHPLVCTAYNADFDGDQMACHLPLSIEAQSEARTLMLSAHNILAPKDGKPVAVPTQDMVLGAYYLTLVKPGAKGEGKIFSNYDEVMLAYDAKAIEIEALIKVRIPEHGLIETTAGKLLYNYQLYEPLRLYHTDKVMVFTNPEDAVFAYENGLIDSTHFVKIKDSEGRILDYGFQAMKDKFNVDLLSVRPLPSRKIDKEAVAAFKEGKEYVDVDCLGVLMNKKQIGKLVDACFHLVGNTETAELLDRIKNIGYHYARQAGMSIAISDIQIPEEKWDILDAADKQVQNVTQMYLRGLITEDERYRKTCALWEKATDDVTEVMMDNMDPFNSIFMMADSGARGNKQQIRQVAGMRGLMADPSGRIIDLPIKANFREGLSVLDYFTSSHGARKGLADTALRTADSGYLTRRLVDVSQDVIVREDDCDVFGIDLVRERARLAGSCRQAVTLLADKLIGRVLAKEIVDTETGEVIFEEEHLLTTDDMDVLVAHKVPKLSLRGSQMDINDDMNHTNVIETVYLGAPEDSIRAALRQSMVENMLGKTVETAVIDSNQNEICPAGTPLTEDAIERILTSDVTEVKVRNNDIRGVYVTAIVEGNGVIEPLEDRIVGRTAAETLINKDTGEVIVPLNEEIMEDKAKEVVKYYDKVKIRSVLTCRSRYGVCAKCYGRDLGTGGKVNVGESVGIIAAQSIGEPGTQLTMRTFHTGGVASAGDITQGLPRVEELFEARKPKGNAIVTEIDGTVSITEKEDHHDINIVHVVAKNGEERSYTIPYGSHLVVHEGDVIEKGTRITAGSINPHDILRILGVEATQRYLVYEVQKVYKSQGVEINDKHIEVIVRQMLRKIKIEDPGSADLLPGDYVDVNIFEDQNKRLKAAGSKEAVGKAILLGITKAALATESFLSAASFQETTRVLTDAAIKGKVDPLLGLKENVIIGKLIPAGTGMSRYRKVKVVKTIPPAVTYEDEEGNPVDMPEEA</sequence>
<dbReference type="Gene3D" id="1.10.274.100">
    <property type="entry name" value="RNA polymerase Rpb1, domain 3"/>
    <property type="match status" value="1"/>
</dbReference>
<dbReference type="Pfam" id="PF04983">
    <property type="entry name" value="RNA_pol_Rpb1_3"/>
    <property type="match status" value="1"/>
</dbReference>
<feature type="binding site" evidence="9">
    <location>
        <position position="1096"/>
    </location>
    <ligand>
        <name>Zn(2+)</name>
        <dbReference type="ChEBI" id="CHEBI:29105"/>
        <label>2</label>
    </ligand>
</feature>
<evidence type="ECO:0000256" key="1">
    <source>
        <dbReference type="ARBA" id="ARBA00004026"/>
    </source>
</evidence>
<feature type="binding site" evidence="9">
    <location>
        <position position="859"/>
    </location>
    <ligand>
        <name>Zn(2+)</name>
        <dbReference type="ChEBI" id="CHEBI:29105"/>
        <label>2</label>
    </ligand>
</feature>
<evidence type="ECO:0000256" key="8">
    <source>
        <dbReference type="ARBA" id="ARBA00048552"/>
    </source>
</evidence>
<dbReference type="Pfam" id="PF00623">
    <property type="entry name" value="RNA_pol_Rpb1_2"/>
    <property type="match status" value="1"/>
</dbReference>
<dbReference type="PANTHER" id="PTHR19376">
    <property type="entry name" value="DNA-DIRECTED RNA POLYMERASE"/>
    <property type="match status" value="1"/>
</dbReference>
<dbReference type="InterPro" id="IPR006592">
    <property type="entry name" value="RNA_pol_N"/>
</dbReference>
<dbReference type="GO" id="GO:0000428">
    <property type="term" value="C:DNA-directed RNA polymerase complex"/>
    <property type="evidence" value="ECO:0007669"/>
    <property type="project" value="UniProtKB-KW"/>
</dbReference>
<evidence type="ECO:0000256" key="10">
    <source>
        <dbReference type="RuleBase" id="RU004279"/>
    </source>
</evidence>
<accession>A0ABR6VIJ5</accession>
<feature type="binding site" evidence="9">
    <location>
        <position position="453"/>
    </location>
    <ligand>
        <name>Mg(2+)</name>
        <dbReference type="ChEBI" id="CHEBI:18420"/>
    </ligand>
</feature>
<reference evidence="12 13" key="1">
    <citation type="submission" date="2020-08" db="EMBL/GenBank/DDBJ databases">
        <authorList>
            <person name="Liu C."/>
            <person name="Sun Q."/>
        </authorList>
    </citation>
    <scope>NUCLEOTIDE SEQUENCE [LARGE SCALE GENOMIC DNA]</scope>
    <source>
        <strain evidence="12 13">NSJ-59</strain>
    </source>
</reference>
<organism evidence="12 13">
    <name type="scientific">Megasphaera hominis</name>
    <dbReference type="NCBI Taxonomy" id="159836"/>
    <lineage>
        <taxon>Bacteria</taxon>
        <taxon>Bacillati</taxon>
        <taxon>Bacillota</taxon>
        <taxon>Negativicutes</taxon>
        <taxon>Veillonellales</taxon>
        <taxon>Veillonellaceae</taxon>
        <taxon>Megasphaera</taxon>
    </lineage>
</organism>
<dbReference type="Proteomes" id="UP000606870">
    <property type="component" value="Unassembled WGS sequence"/>
</dbReference>
<dbReference type="Gene3D" id="1.10.1790.20">
    <property type="match status" value="1"/>
</dbReference>
<dbReference type="CDD" id="cd01609">
    <property type="entry name" value="RNAP_beta'_N"/>
    <property type="match status" value="1"/>
</dbReference>
<keyword evidence="7 9" id="KW-0804">Transcription</keyword>
<dbReference type="InterPro" id="IPR007066">
    <property type="entry name" value="RNA_pol_Rpb1_3"/>
</dbReference>
<dbReference type="Gene3D" id="2.40.40.20">
    <property type="match status" value="1"/>
</dbReference>
<dbReference type="Gene3D" id="1.10.132.30">
    <property type="match status" value="1"/>
</dbReference>
<dbReference type="InterPro" id="IPR007080">
    <property type="entry name" value="RNA_pol_Rpb1_1"/>
</dbReference>
<dbReference type="GO" id="GO:0003899">
    <property type="term" value="F:DNA-directed RNA polymerase activity"/>
    <property type="evidence" value="ECO:0007669"/>
    <property type="project" value="UniProtKB-EC"/>
</dbReference>
<evidence type="ECO:0000256" key="4">
    <source>
        <dbReference type="ARBA" id="ARBA00022679"/>
    </source>
</evidence>
<keyword evidence="3 9" id="KW-0240">DNA-directed RNA polymerase</keyword>
<feature type="binding site" evidence="9">
    <location>
        <position position="1089"/>
    </location>
    <ligand>
        <name>Zn(2+)</name>
        <dbReference type="ChEBI" id="CHEBI:29105"/>
        <label>2</label>
    </ligand>
</feature>
<dbReference type="SMART" id="SM00663">
    <property type="entry name" value="RPOLA_N"/>
    <property type="match status" value="1"/>
</dbReference>
<dbReference type="InterPro" id="IPR044893">
    <property type="entry name" value="RNA_pol_Rpb1_clamp_domain"/>
</dbReference>
<dbReference type="Pfam" id="PF05000">
    <property type="entry name" value="RNA_pol_Rpb1_4"/>
    <property type="match status" value="1"/>
</dbReference>
<dbReference type="NCBIfam" id="TIGR02386">
    <property type="entry name" value="rpoC_TIGR"/>
    <property type="match status" value="1"/>
</dbReference>
<evidence type="ECO:0000256" key="2">
    <source>
        <dbReference type="ARBA" id="ARBA00006460"/>
    </source>
</evidence>
<gene>
    <name evidence="9 12" type="primary">rpoC</name>
    <name evidence="12" type="ORF">H8J70_07630</name>
</gene>
<dbReference type="Pfam" id="PF04997">
    <property type="entry name" value="RNA_pol_Rpb1_1"/>
    <property type="match status" value="1"/>
</dbReference>
<dbReference type="InterPro" id="IPR000722">
    <property type="entry name" value="RNA_pol_asu"/>
</dbReference>
<dbReference type="InterPro" id="IPR007083">
    <property type="entry name" value="RNA_pol_Rpb1_4"/>
</dbReference>
<comment type="cofactor">
    <cofactor evidence="9">
        <name>Zn(2+)</name>
        <dbReference type="ChEBI" id="CHEBI:29105"/>
    </cofactor>
    <text evidence="9">Binds 2 Zn(2+) ions per subunit.</text>
</comment>
<evidence type="ECO:0000313" key="12">
    <source>
        <dbReference type="EMBL" id="MBC3537119.1"/>
    </source>
</evidence>
<dbReference type="Gene3D" id="2.40.50.100">
    <property type="match status" value="1"/>
</dbReference>
<feature type="binding site" evidence="9">
    <location>
        <position position="62"/>
    </location>
    <ligand>
        <name>Zn(2+)</name>
        <dbReference type="ChEBI" id="CHEBI:29105"/>
        <label>1</label>
    </ligand>
</feature>
<protein>
    <recommendedName>
        <fullName evidence="9">DNA-directed RNA polymerase subunit beta'</fullName>
        <shortName evidence="9">RNAP subunit beta'</shortName>
        <ecNumber evidence="9">2.7.7.6</ecNumber>
    </recommendedName>
    <alternativeName>
        <fullName evidence="9">RNA polymerase subunit beta'</fullName>
    </alternativeName>
    <alternativeName>
        <fullName evidence="9">Transcriptase subunit beta'</fullName>
    </alternativeName>
</protein>
<dbReference type="Gene3D" id="1.10.150.390">
    <property type="match status" value="1"/>
</dbReference>
<proteinExistence type="inferred from homology"/>
<keyword evidence="9" id="KW-0460">Magnesium</keyword>
<dbReference type="InterPro" id="IPR038120">
    <property type="entry name" value="Rpb1_funnel_sf"/>
</dbReference>
<feature type="binding site" evidence="9">
    <location>
        <position position="449"/>
    </location>
    <ligand>
        <name>Mg(2+)</name>
        <dbReference type="ChEBI" id="CHEBI:18420"/>
    </ligand>
</feature>